<organism evidence="1 2">
    <name type="scientific">Flavobacterium aquariorum</name>
    <dbReference type="NCBI Taxonomy" id="2217670"/>
    <lineage>
        <taxon>Bacteria</taxon>
        <taxon>Pseudomonadati</taxon>
        <taxon>Bacteroidota</taxon>
        <taxon>Flavobacteriia</taxon>
        <taxon>Flavobacteriales</taxon>
        <taxon>Flavobacteriaceae</taxon>
        <taxon>Flavobacterium</taxon>
    </lineage>
</organism>
<reference evidence="1 2" key="1">
    <citation type="submission" date="2018-06" db="EMBL/GenBank/DDBJ databases">
        <title>Flavobacterium sp IMCC34762, genome.</title>
        <authorList>
            <person name="Joung Y."/>
            <person name="Cho J."/>
            <person name="Song J."/>
        </authorList>
    </citation>
    <scope>NUCLEOTIDE SEQUENCE [LARGE SCALE GENOMIC DNA]</scope>
    <source>
        <strain evidence="1 2">IMCC34762</strain>
    </source>
</reference>
<protein>
    <submittedName>
        <fullName evidence="1">Uncharacterized protein</fullName>
    </submittedName>
</protein>
<sequence length="76" mass="9524">MSYTSLLFFICFKKCYKENVFFFKVKSHYYNFMENNPFSKRFVFQYFNQILIFKLKFVSFFLKKKVKKVCTAWNLF</sequence>
<dbReference type="AlphaFoldDB" id="A0A2W7TX96"/>
<proteinExistence type="predicted"/>
<accession>A0A2W7TX96</accession>
<evidence type="ECO:0000313" key="1">
    <source>
        <dbReference type="EMBL" id="PZX94006.1"/>
    </source>
</evidence>
<name>A0A2W7TX96_9FLAO</name>
<dbReference type="Proteomes" id="UP000249177">
    <property type="component" value="Unassembled WGS sequence"/>
</dbReference>
<keyword evidence="2" id="KW-1185">Reference proteome</keyword>
<dbReference type="EMBL" id="QKXH01000004">
    <property type="protein sequence ID" value="PZX94006.1"/>
    <property type="molecule type" value="Genomic_DNA"/>
</dbReference>
<evidence type="ECO:0000313" key="2">
    <source>
        <dbReference type="Proteomes" id="UP000249177"/>
    </source>
</evidence>
<gene>
    <name evidence="1" type="ORF">DOS84_08680</name>
</gene>
<comment type="caution">
    <text evidence="1">The sequence shown here is derived from an EMBL/GenBank/DDBJ whole genome shotgun (WGS) entry which is preliminary data.</text>
</comment>